<dbReference type="AlphaFoldDB" id="A0A8T0EMK5"/>
<evidence type="ECO:0000256" key="7">
    <source>
        <dbReference type="ARBA" id="ARBA00023180"/>
    </source>
</evidence>
<keyword evidence="4" id="KW-0646">Protease inhibitor</keyword>
<dbReference type="InterPro" id="IPR000215">
    <property type="entry name" value="Serpin_fam"/>
</dbReference>
<protein>
    <submittedName>
        <fullName evidence="11">Serpin B6 like protein</fullName>
    </submittedName>
</protein>
<evidence type="ECO:0000256" key="3">
    <source>
        <dbReference type="ARBA" id="ARBA00022525"/>
    </source>
</evidence>
<organism evidence="11 12">
    <name type="scientific">Argiope bruennichi</name>
    <name type="common">Wasp spider</name>
    <name type="synonym">Aranea bruennichi</name>
    <dbReference type="NCBI Taxonomy" id="94029"/>
    <lineage>
        <taxon>Eukaryota</taxon>
        <taxon>Metazoa</taxon>
        <taxon>Ecdysozoa</taxon>
        <taxon>Arthropoda</taxon>
        <taxon>Chelicerata</taxon>
        <taxon>Arachnida</taxon>
        <taxon>Araneae</taxon>
        <taxon>Araneomorphae</taxon>
        <taxon>Entelegynae</taxon>
        <taxon>Araneoidea</taxon>
        <taxon>Araneidae</taxon>
        <taxon>Argiope</taxon>
    </lineage>
</organism>
<accession>A0A8T0EMK5</accession>
<dbReference type="Gene3D" id="3.30.497.10">
    <property type="entry name" value="Antithrombin, subunit I, domain 2"/>
    <property type="match status" value="2"/>
</dbReference>
<dbReference type="PANTHER" id="PTHR11461:SF211">
    <property type="entry name" value="GH10112P-RELATED"/>
    <property type="match status" value="1"/>
</dbReference>
<keyword evidence="6" id="KW-0722">Serine protease inhibitor</keyword>
<reference evidence="11" key="2">
    <citation type="submission" date="2020-06" db="EMBL/GenBank/DDBJ databases">
        <authorList>
            <person name="Sheffer M."/>
        </authorList>
    </citation>
    <scope>NUCLEOTIDE SEQUENCE</scope>
</reference>
<evidence type="ECO:0000313" key="11">
    <source>
        <dbReference type="EMBL" id="KAF8773439.1"/>
    </source>
</evidence>
<feature type="domain" description="Serpin" evidence="10">
    <location>
        <begin position="46"/>
        <end position="358"/>
    </location>
</feature>
<dbReference type="Proteomes" id="UP000807504">
    <property type="component" value="Unassembled WGS sequence"/>
</dbReference>
<comment type="caution">
    <text evidence="11">The sequence shown here is derived from an EMBL/GenBank/DDBJ whole genome shotgun (WGS) entry which is preliminary data.</text>
</comment>
<dbReference type="FunFam" id="3.30.497.10:FF:000001">
    <property type="entry name" value="Serine protease inhibitor"/>
    <property type="match status" value="1"/>
</dbReference>
<comment type="similarity">
    <text evidence="2 8">Belongs to the serpin family.</text>
</comment>
<name>A0A8T0EMK5_ARGBR</name>
<dbReference type="SMART" id="SM00093">
    <property type="entry name" value="SERPIN"/>
    <property type="match status" value="1"/>
</dbReference>
<dbReference type="InterPro" id="IPR023796">
    <property type="entry name" value="Serpin_dom"/>
</dbReference>
<dbReference type="FunFam" id="3.30.497.10:FF:000031">
    <property type="entry name" value="Putative salivary serpin"/>
    <property type="match status" value="1"/>
</dbReference>
<evidence type="ECO:0000256" key="4">
    <source>
        <dbReference type="ARBA" id="ARBA00022690"/>
    </source>
</evidence>
<evidence type="ECO:0000256" key="8">
    <source>
        <dbReference type="RuleBase" id="RU000411"/>
    </source>
</evidence>
<keyword evidence="12" id="KW-1185">Reference proteome</keyword>
<keyword evidence="3" id="KW-0964">Secreted</keyword>
<sequence length="434" mass="49450">MAIIKAFAIFFALCFSLTSAGVIFAPEELDRENLSKLSLANNELAFNLHRRLASGSSGNVFFSPLSISTAFGMLFYGARGNTAQELREALGYEKANLPNDLVHDTFNHFLREVLRHEDSSNGYVLKAANAVLVDKHLRLLEEYRNNVQEFYRAVVKDVDFGREAPRIVEEINSFVREKTNGKIEKLLDELSPSTVLVLLNAVYFKGTWKIEFDREETFDQIFYNYGLESERNESVCHIEFQKQESSLLHKKWPEKISENKVLANNELAFNLRRKLASDSSKNVFFSPASISTAFGMLLYGARGDTAEELRQALGHEKAELSNDLIHETFSHYFDEVLKSRDSSDGYVQKSANSILVDKHLELLEEYRRQVQELYKAVVRDVDFAKEAPRIVEEINEWVKEKTNGKIEKLLSELSLAVLSCSLTECCVLQGNLEN</sequence>
<evidence type="ECO:0000256" key="5">
    <source>
        <dbReference type="ARBA" id="ARBA00022729"/>
    </source>
</evidence>
<feature type="chain" id="PRO_5035914253" evidence="9">
    <location>
        <begin position="21"/>
        <end position="434"/>
    </location>
</feature>
<dbReference type="InterPro" id="IPR036186">
    <property type="entry name" value="Serpin_sf"/>
</dbReference>
<feature type="signal peptide" evidence="9">
    <location>
        <begin position="1"/>
        <end position="20"/>
    </location>
</feature>
<keyword evidence="7" id="KW-0325">Glycoprotein</keyword>
<dbReference type="Pfam" id="PF00079">
    <property type="entry name" value="Serpin"/>
    <property type="match status" value="2"/>
</dbReference>
<keyword evidence="5 9" id="KW-0732">Signal</keyword>
<evidence type="ECO:0000313" key="12">
    <source>
        <dbReference type="Proteomes" id="UP000807504"/>
    </source>
</evidence>
<dbReference type="InterPro" id="IPR042178">
    <property type="entry name" value="Serpin_sf_1"/>
</dbReference>
<evidence type="ECO:0000259" key="10">
    <source>
        <dbReference type="SMART" id="SM00093"/>
    </source>
</evidence>
<dbReference type="GO" id="GO:0004867">
    <property type="term" value="F:serine-type endopeptidase inhibitor activity"/>
    <property type="evidence" value="ECO:0007669"/>
    <property type="project" value="UniProtKB-KW"/>
</dbReference>
<comment type="subcellular location">
    <subcellularLocation>
        <location evidence="1">Secreted</location>
    </subcellularLocation>
</comment>
<dbReference type="GO" id="GO:0005615">
    <property type="term" value="C:extracellular space"/>
    <property type="evidence" value="ECO:0007669"/>
    <property type="project" value="InterPro"/>
</dbReference>
<gene>
    <name evidence="11" type="ORF">HNY73_016103</name>
</gene>
<evidence type="ECO:0000256" key="2">
    <source>
        <dbReference type="ARBA" id="ARBA00009500"/>
    </source>
</evidence>
<dbReference type="PANTHER" id="PTHR11461">
    <property type="entry name" value="SERINE PROTEASE INHIBITOR, SERPIN"/>
    <property type="match status" value="1"/>
</dbReference>
<dbReference type="SUPFAM" id="SSF56574">
    <property type="entry name" value="Serpins"/>
    <property type="match status" value="2"/>
</dbReference>
<reference evidence="11" key="1">
    <citation type="journal article" date="2020" name="bioRxiv">
        <title>Chromosome-level reference genome of the European wasp spider Argiope bruennichi: a resource for studies on range expansion and evolutionary adaptation.</title>
        <authorList>
            <person name="Sheffer M.M."/>
            <person name="Hoppe A."/>
            <person name="Krehenwinkel H."/>
            <person name="Uhl G."/>
            <person name="Kuss A.W."/>
            <person name="Jensen L."/>
            <person name="Jensen C."/>
            <person name="Gillespie R.G."/>
            <person name="Hoff K.J."/>
            <person name="Prost S."/>
        </authorList>
    </citation>
    <scope>NUCLEOTIDE SEQUENCE</scope>
</reference>
<dbReference type="EMBL" id="JABXBU010002227">
    <property type="protein sequence ID" value="KAF8773439.1"/>
    <property type="molecule type" value="Genomic_DNA"/>
</dbReference>
<proteinExistence type="inferred from homology"/>
<evidence type="ECO:0000256" key="6">
    <source>
        <dbReference type="ARBA" id="ARBA00022900"/>
    </source>
</evidence>
<evidence type="ECO:0000256" key="1">
    <source>
        <dbReference type="ARBA" id="ARBA00004613"/>
    </source>
</evidence>
<evidence type="ECO:0000256" key="9">
    <source>
        <dbReference type="SAM" id="SignalP"/>
    </source>
</evidence>